<dbReference type="GO" id="GO:0005524">
    <property type="term" value="F:ATP binding"/>
    <property type="evidence" value="ECO:0007669"/>
    <property type="project" value="UniProtKB-UniRule"/>
</dbReference>
<gene>
    <name evidence="7 11" type="primary">tilS</name>
    <name evidence="11" type="ORF">EDM22_11500</name>
</gene>
<keyword evidence="12" id="KW-1185">Reference proteome</keyword>
<dbReference type="InterPro" id="IPR014729">
    <property type="entry name" value="Rossmann-like_a/b/a_fold"/>
</dbReference>
<evidence type="ECO:0000256" key="2">
    <source>
        <dbReference type="ARBA" id="ARBA00022598"/>
    </source>
</evidence>
<feature type="binding site" evidence="7">
    <location>
        <begin position="77"/>
        <end position="82"/>
    </location>
    <ligand>
        <name>ATP</name>
        <dbReference type="ChEBI" id="CHEBI:30616"/>
    </ligand>
</feature>
<feature type="region of interest" description="Disordered" evidence="8">
    <location>
        <begin position="43"/>
        <end position="64"/>
    </location>
</feature>
<dbReference type="InterPro" id="IPR012094">
    <property type="entry name" value="tRNA_Ile_lys_synt"/>
</dbReference>
<comment type="domain">
    <text evidence="7">The N-terminal region contains the highly conserved SGGXDS motif, predicted to be a P-loop motif involved in ATP binding.</text>
</comment>
<dbReference type="HAMAP" id="MF_01161">
    <property type="entry name" value="tRNA_Ile_lys_synt"/>
    <property type="match status" value="1"/>
</dbReference>
<evidence type="ECO:0000256" key="8">
    <source>
        <dbReference type="SAM" id="MobiDB-lite"/>
    </source>
</evidence>
<comment type="caution">
    <text evidence="11">The sequence shown here is derived from an EMBL/GenBank/DDBJ whole genome shotgun (WGS) entry which is preliminary data.</text>
</comment>
<dbReference type="Gene3D" id="1.20.59.20">
    <property type="match status" value="1"/>
</dbReference>
<dbReference type="NCBIfam" id="TIGR02432">
    <property type="entry name" value="lysidine_TilS_N"/>
    <property type="match status" value="1"/>
</dbReference>
<dbReference type="PANTHER" id="PTHR43033:SF1">
    <property type="entry name" value="TRNA(ILE)-LYSIDINE SYNTHASE-RELATED"/>
    <property type="match status" value="1"/>
</dbReference>
<dbReference type="InterPro" id="IPR011063">
    <property type="entry name" value="TilS/TtcA_N"/>
</dbReference>
<name>A0A3M8A9V4_9MICO</name>
<evidence type="ECO:0000256" key="7">
    <source>
        <dbReference type="HAMAP-Rule" id="MF_01161"/>
    </source>
</evidence>
<evidence type="ECO:0000256" key="6">
    <source>
        <dbReference type="ARBA" id="ARBA00048539"/>
    </source>
</evidence>
<keyword evidence="1 7" id="KW-0963">Cytoplasm</keyword>
<sequence length="368" mass="37817">MPSDEPTGERADAATGRRPRLTPPIADVRRAVRAVLGPVGRAAPEARLETTGSHGLETPAAPAGRPADAPLVLVALSGGADSLALAAATAFEAPRAGLRAGAVIVDHGLQEGSAEVAARVGAQAIALGLDPVLVRRVDVSGEGGPEASARTARYAALDAAAVETGAALVLLGHTLDDQAETVLLGLARGAGAASLAGMPARSGRYVRPLLGIRRATTRQACVDAGLAPWDDPHNLDPAYARVRVRERVLPVLEAELGPGIAEALARTADQLREDDEAFAAQIDEVIEELCEPAEAGIAVSAGALAANPAALRQRIIRHVVASEFGVALSRSQTLEVARLVTDWHGQGPIDLPGCRAARVAGRIEFSAR</sequence>
<evidence type="ECO:0000256" key="1">
    <source>
        <dbReference type="ARBA" id="ARBA00022490"/>
    </source>
</evidence>
<evidence type="ECO:0000259" key="9">
    <source>
        <dbReference type="Pfam" id="PF01171"/>
    </source>
</evidence>
<dbReference type="InterPro" id="IPR012795">
    <property type="entry name" value="tRNA_Ile_lys_synt_N"/>
</dbReference>
<organism evidence="11 12">
    <name type="scientific">Agromyces tardus</name>
    <dbReference type="NCBI Taxonomy" id="2583849"/>
    <lineage>
        <taxon>Bacteria</taxon>
        <taxon>Bacillati</taxon>
        <taxon>Actinomycetota</taxon>
        <taxon>Actinomycetes</taxon>
        <taxon>Micrococcales</taxon>
        <taxon>Microbacteriaceae</taxon>
        <taxon>Agromyces</taxon>
    </lineage>
</organism>
<comment type="subcellular location">
    <subcellularLocation>
        <location evidence="7">Cytoplasm</location>
    </subcellularLocation>
</comment>
<keyword evidence="4 7" id="KW-0547">Nucleotide-binding</keyword>
<accession>A0A3M8A9V4</accession>
<dbReference type="EMBL" id="RHHB01000022">
    <property type="protein sequence ID" value="RNB47894.1"/>
    <property type="molecule type" value="Genomic_DNA"/>
</dbReference>
<dbReference type="PANTHER" id="PTHR43033">
    <property type="entry name" value="TRNA(ILE)-LYSIDINE SYNTHASE-RELATED"/>
    <property type="match status" value="1"/>
</dbReference>
<dbReference type="GO" id="GO:0032267">
    <property type="term" value="F:tRNA(Ile)-lysidine synthase activity"/>
    <property type="evidence" value="ECO:0007669"/>
    <property type="project" value="UniProtKB-EC"/>
</dbReference>
<evidence type="ECO:0000313" key="12">
    <source>
        <dbReference type="Proteomes" id="UP000275048"/>
    </source>
</evidence>
<comment type="function">
    <text evidence="7">Ligates lysine onto the cytidine present at position 34 of the AUA codon-specific tRNA(Ile) that contains the anticodon CAU, in an ATP-dependent manner. Cytidine is converted to lysidine, thus changing the amino acid specificity of the tRNA from methionine to isoleucine.</text>
</comment>
<reference evidence="11 12" key="1">
    <citation type="submission" date="2018-10" db="EMBL/GenBank/DDBJ databases">
        <title>Isolation, diversity and antibacterial activity of antinobacteria from the wheat rhizosphere soil.</title>
        <authorList>
            <person name="Sun T."/>
        </authorList>
    </citation>
    <scope>NUCLEOTIDE SEQUENCE [LARGE SCALE GENOMIC DNA]</scope>
    <source>
        <strain evidence="11 12">SJ-23</strain>
    </source>
</reference>
<dbReference type="RefSeq" id="WP_122937198.1">
    <property type="nucleotide sequence ID" value="NZ_JBHSNT010000014.1"/>
</dbReference>
<dbReference type="Pfam" id="PF01171">
    <property type="entry name" value="ATP_bind_3"/>
    <property type="match status" value="1"/>
</dbReference>
<comment type="similarity">
    <text evidence="7">Belongs to the tRNA(Ile)-lysidine synthase family.</text>
</comment>
<dbReference type="GO" id="GO:0006400">
    <property type="term" value="P:tRNA modification"/>
    <property type="evidence" value="ECO:0007669"/>
    <property type="project" value="UniProtKB-UniRule"/>
</dbReference>
<keyword evidence="3 7" id="KW-0819">tRNA processing</keyword>
<dbReference type="GO" id="GO:0005737">
    <property type="term" value="C:cytoplasm"/>
    <property type="evidence" value="ECO:0007669"/>
    <property type="project" value="UniProtKB-SubCell"/>
</dbReference>
<evidence type="ECO:0000256" key="5">
    <source>
        <dbReference type="ARBA" id="ARBA00022840"/>
    </source>
</evidence>
<dbReference type="Pfam" id="PF09179">
    <property type="entry name" value="TilS"/>
    <property type="match status" value="1"/>
</dbReference>
<dbReference type="SUPFAM" id="SSF52402">
    <property type="entry name" value="Adenine nucleotide alpha hydrolases-like"/>
    <property type="match status" value="1"/>
</dbReference>
<evidence type="ECO:0000313" key="11">
    <source>
        <dbReference type="EMBL" id="RNB47894.1"/>
    </source>
</evidence>
<dbReference type="OrthoDB" id="5244702at2"/>
<keyword evidence="2 7" id="KW-0436">Ligase</keyword>
<dbReference type="Gene3D" id="3.40.50.620">
    <property type="entry name" value="HUPs"/>
    <property type="match status" value="1"/>
</dbReference>
<evidence type="ECO:0000256" key="4">
    <source>
        <dbReference type="ARBA" id="ARBA00022741"/>
    </source>
</evidence>
<dbReference type="CDD" id="cd01992">
    <property type="entry name" value="TilS_N"/>
    <property type="match status" value="1"/>
</dbReference>
<dbReference type="Proteomes" id="UP000275048">
    <property type="component" value="Unassembled WGS sequence"/>
</dbReference>
<dbReference type="AlphaFoldDB" id="A0A3M8A9V4"/>
<comment type="catalytic activity">
    <reaction evidence="6 7">
        <text>cytidine(34) in tRNA(Ile2) + L-lysine + ATP = lysidine(34) in tRNA(Ile2) + AMP + diphosphate + H(+)</text>
        <dbReference type="Rhea" id="RHEA:43744"/>
        <dbReference type="Rhea" id="RHEA-COMP:10625"/>
        <dbReference type="Rhea" id="RHEA-COMP:10670"/>
        <dbReference type="ChEBI" id="CHEBI:15378"/>
        <dbReference type="ChEBI" id="CHEBI:30616"/>
        <dbReference type="ChEBI" id="CHEBI:32551"/>
        <dbReference type="ChEBI" id="CHEBI:33019"/>
        <dbReference type="ChEBI" id="CHEBI:82748"/>
        <dbReference type="ChEBI" id="CHEBI:83665"/>
        <dbReference type="ChEBI" id="CHEBI:456215"/>
        <dbReference type="EC" id="6.3.4.19"/>
    </reaction>
</comment>
<dbReference type="EC" id="6.3.4.19" evidence="7"/>
<proteinExistence type="inferred from homology"/>
<feature type="domain" description="tRNA(Ile)-lysidine synthase substrate-binding" evidence="10">
    <location>
        <begin position="301"/>
        <end position="363"/>
    </location>
</feature>
<feature type="region of interest" description="Disordered" evidence="8">
    <location>
        <begin position="1"/>
        <end position="24"/>
    </location>
</feature>
<keyword evidence="5 7" id="KW-0067">ATP-binding</keyword>
<evidence type="ECO:0000256" key="3">
    <source>
        <dbReference type="ARBA" id="ARBA00022694"/>
    </source>
</evidence>
<evidence type="ECO:0000259" key="10">
    <source>
        <dbReference type="Pfam" id="PF09179"/>
    </source>
</evidence>
<feature type="domain" description="tRNA(Ile)-lysidine/2-thiocytidine synthase N-terminal" evidence="9">
    <location>
        <begin position="72"/>
        <end position="246"/>
    </location>
</feature>
<dbReference type="InterPro" id="IPR015262">
    <property type="entry name" value="tRNA_Ile_lys_synt_subst-bd"/>
</dbReference>
<protein>
    <recommendedName>
        <fullName evidence="7">tRNA(Ile)-lysidine synthase</fullName>
        <ecNumber evidence="7">6.3.4.19</ecNumber>
    </recommendedName>
    <alternativeName>
        <fullName evidence="7">tRNA(Ile)-2-lysyl-cytidine synthase</fullName>
    </alternativeName>
    <alternativeName>
        <fullName evidence="7">tRNA(Ile)-lysidine synthetase</fullName>
    </alternativeName>
</protein>
<dbReference type="SUPFAM" id="SSF82829">
    <property type="entry name" value="MesJ substrate recognition domain-like"/>
    <property type="match status" value="1"/>
</dbReference>